<protein>
    <submittedName>
        <fullName evidence="10">DHA1 family bicyclomycin/chloramphenicol resistance-like MFS transporter</fullName>
    </submittedName>
</protein>
<dbReference type="InterPro" id="IPR011701">
    <property type="entry name" value="MFS"/>
</dbReference>
<name>A0A370H3H5_9NOCA</name>
<evidence type="ECO:0000313" key="10">
    <source>
        <dbReference type="EMBL" id="RDI50108.1"/>
    </source>
</evidence>
<comment type="subcellular location">
    <subcellularLocation>
        <location evidence="1">Cell membrane</location>
        <topology evidence="1">Multi-pass membrane protein</topology>
    </subcellularLocation>
</comment>
<dbReference type="PANTHER" id="PTHR23502">
    <property type="entry name" value="MAJOR FACILITATOR SUPERFAMILY"/>
    <property type="match status" value="1"/>
</dbReference>
<keyword evidence="6 8" id="KW-1133">Transmembrane helix</keyword>
<dbReference type="SUPFAM" id="SSF103473">
    <property type="entry name" value="MFS general substrate transporter"/>
    <property type="match status" value="1"/>
</dbReference>
<keyword evidence="11" id="KW-1185">Reference proteome</keyword>
<evidence type="ECO:0000256" key="4">
    <source>
        <dbReference type="ARBA" id="ARBA00022475"/>
    </source>
</evidence>
<organism evidence="10 11">
    <name type="scientific">Nocardia mexicana</name>
    <dbReference type="NCBI Taxonomy" id="279262"/>
    <lineage>
        <taxon>Bacteria</taxon>
        <taxon>Bacillati</taxon>
        <taxon>Actinomycetota</taxon>
        <taxon>Actinomycetes</taxon>
        <taxon>Mycobacteriales</taxon>
        <taxon>Nocardiaceae</taxon>
        <taxon>Nocardia</taxon>
    </lineage>
</organism>
<keyword evidence="4" id="KW-1003">Cell membrane</keyword>
<feature type="transmembrane region" description="Helical" evidence="8">
    <location>
        <begin position="347"/>
        <end position="368"/>
    </location>
</feature>
<keyword evidence="7 8" id="KW-0472">Membrane</keyword>
<dbReference type="InterPro" id="IPR020846">
    <property type="entry name" value="MFS_dom"/>
</dbReference>
<feature type="transmembrane region" description="Helical" evidence="8">
    <location>
        <begin position="12"/>
        <end position="29"/>
    </location>
</feature>
<evidence type="ECO:0000313" key="11">
    <source>
        <dbReference type="Proteomes" id="UP000255355"/>
    </source>
</evidence>
<evidence type="ECO:0000256" key="3">
    <source>
        <dbReference type="ARBA" id="ARBA00022448"/>
    </source>
</evidence>
<dbReference type="GO" id="GO:0005886">
    <property type="term" value="C:plasma membrane"/>
    <property type="evidence" value="ECO:0007669"/>
    <property type="project" value="UniProtKB-SubCell"/>
</dbReference>
<feature type="transmembrane region" description="Helical" evidence="8">
    <location>
        <begin position="80"/>
        <end position="101"/>
    </location>
</feature>
<feature type="transmembrane region" description="Helical" evidence="8">
    <location>
        <begin position="141"/>
        <end position="162"/>
    </location>
</feature>
<comment type="caution">
    <text evidence="10">The sequence shown here is derived from an EMBL/GenBank/DDBJ whole genome shotgun (WGS) entry which is preliminary data.</text>
</comment>
<sequence>MTRAATGSRGHIGLILTLAALTGVAPMATDMYVPGLPELTRSLHASPTAVQLSMTGFLVGVVAGQLVLGPISDAVGRRRVLLAGAAAFAICSAACASAPTAELLNAARVGQGIAGAAGLVVSRAVITDLFGAVAAARKFSALAAITSAAPILAPMIGGAVLSVASWRMVFAVLTVLGLAQVAAVAVWVPESLAPSQRAASRPLAILRSMRQLLRRRALVCYAISLCFGGAAVYVYVAGSSFVFEGAYGFSSSSTSIVYGVNALGTMAGSALAGWLVTRIGTARLLVTGIGASLAAACSLVVLTVATGGSSVVTWACLFAMITAFGLYFPAVTAAAQELGRDAPGATSALLGGGQFLLGGAAAPLVGLFGTGGVLPMAVLTALCLTAATLSALAGRRSGPVT</sequence>
<feature type="transmembrane region" description="Helical" evidence="8">
    <location>
        <begin position="284"/>
        <end position="305"/>
    </location>
</feature>
<dbReference type="AlphaFoldDB" id="A0A370H3H5"/>
<dbReference type="Gene3D" id="1.20.1720.10">
    <property type="entry name" value="Multidrug resistance protein D"/>
    <property type="match status" value="1"/>
</dbReference>
<feature type="transmembrane region" description="Helical" evidence="8">
    <location>
        <begin position="374"/>
        <end position="394"/>
    </location>
</feature>
<proteinExistence type="inferred from homology"/>
<dbReference type="InterPro" id="IPR004812">
    <property type="entry name" value="Efflux_drug-R_Bcr/CmlA"/>
</dbReference>
<dbReference type="NCBIfam" id="TIGR00710">
    <property type="entry name" value="efflux_Bcr_CflA"/>
    <property type="match status" value="1"/>
</dbReference>
<feature type="transmembrane region" description="Helical" evidence="8">
    <location>
        <begin position="168"/>
        <end position="188"/>
    </location>
</feature>
<dbReference type="CDD" id="cd17320">
    <property type="entry name" value="MFS_MdfA_MDR_like"/>
    <property type="match status" value="1"/>
</dbReference>
<feature type="transmembrane region" description="Helical" evidence="8">
    <location>
        <begin position="49"/>
        <end position="68"/>
    </location>
</feature>
<evidence type="ECO:0000256" key="2">
    <source>
        <dbReference type="ARBA" id="ARBA00006236"/>
    </source>
</evidence>
<dbReference type="Proteomes" id="UP000255355">
    <property type="component" value="Unassembled WGS sequence"/>
</dbReference>
<dbReference type="PANTHER" id="PTHR23502:SF132">
    <property type="entry name" value="POLYAMINE TRANSPORTER 2-RELATED"/>
    <property type="match status" value="1"/>
</dbReference>
<feature type="domain" description="Major facilitator superfamily (MFS) profile" evidence="9">
    <location>
        <begin position="14"/>
        <end position="398"/>
    </location>
</feature>
<evidence type="ECO:0000256" key="6">
    <source>
        <dbReference type="ARBA" id="ARBA00022989"/>
    </source>
</evidence>
<evidence type="ECO:0000256" key="8">
    <source>
        <dbReference type="SAM" id="Phobius"/>
    </source>
</evidence>
<dbReference type="PROSITE" id="PS00216">
    <property type="entry name" value="SUGAR_TRANSPORT_1"/>
    <property type="match status" value="1"/>
</dbReference>
<keyword evidence="3" id="KW-0813">Transport</keyword>
<comment type="similarity">
    <text evidence="2">Belongs to the major facilitator superfamily. Bcr/CmlA family.</text>
</comment>
<evidence type="ECO:0000259" key="9">
    <source>
        <dbReference type="PROSITE" id="PS50850"/>
    </source>
</evidence>
<dbReference type="GO" id="GO:1990961">
    <property type="term" value="P:xenobiotic detoxification by transmembrane export across the plasma membrane"/>
    <property type="evidence" value="ECO:0007669"/>
    <property type="project" value="InterPro"/>
</dbReference>
<dbReference type="PROSITE" id="PS50850">
    <property type="entry name" value="MFS"/>
    <property type="match status" value="1"/>
</dbReference>
<evidence type="ECO:0000256" key="1">
    <source>
        <dbReference type="ARBA" id="ARBA00004651"/>
    </source>
</evidence>
<dbReference type="GO" id="GO:0042910">
    <property type="term" value="F:xenobiotic transmembrane transporter activity"/>
    <property type="evidence" value="ECO:0007669"/>
    <property type="project" value="InterPro"/>
</dbReference>
<dbReference type="RefSeq" id="WP_068021598.1">
    <property type="nucleotide sequence ID" value="NZ_QQAZ01000006.1"/>
</dbReference>
<dbReference type="Pfam" id="PF07690">
    <property type="entry name" value="MFS_1"/>
    <property type="match status" value="1"/>
</dbReference>
<reference evidence="10 11" key="1">
    <citation type="submission" date="2018-07" db="EMBL/GenBank/DDBJ databases">
        <title>Genomic Encyclopedia of Type Strains, Phase IV (KMG-IV): sequencing the most valuable type-strain genomes for metagenomic binning, comparative biology and taxonomic classification.</title>
        <authorList>
            <person name="Goeker M."/>
        </authorList>
    </citation>
    <scope>NUCLEOTIDE SEQUENCE [LARGE SCALE GENOMIC DNA]</scope>
    <source>
        <strain evidence="10 11">DSM 44952</strain>
    </source>
</reference>
<feature type="transmembrane region" description="Helical" evidence="8">
    <location>
        <begin position="311"/>
        <end position="335"/>
    </location>
</feature>
<dbReference type="EMBL" id="QQAZ01000006">
    <property type="protein sequence ID" value="RDI50108.1"/>
    <property type="molecule type" value="Genomic_DNA"/>
</dbReference>
<gene>
    <name evidence="10" type="ORF">DFR68_106547</name>
</gene>
<accession>A0A370H3H5</accession>
<evidence type="ECO:0000256" key="7">
    <source>
        <dbReference type="ARBA" id="ARBA00023136"/>
    </source>
</evidence>
<keyword evidence="5 8" id="KW-0812">Transmembrane</keyword>
<feature type="transmembrane region" description="Helical" evidence="8">
    <location>
        <begin position="256"/>
        <end position="277"/>
    </location>
</feature>
<evidence type="ECO:0000256" key="5">
    <source>
        <dbReference type="ARBA" id="ARBA00022692"/>
    </source>
</evidence>
<dbReference type="InterPro" id="IPR036259">
    <property type="entry name" value="MFS_trans_sf"/>
</dbReference>
<dbReference type="STRING" id="1210089.GCA_001613165_03997"/>
<dbReference type="InterPro" id="IPR005829">
    <property type="entry name" value="Sugar_transporter_CS"/>
</dbReference>
<feature type="transmembrane region" description="Helical" evidence="8">
    <location>
        <begin position="217"/>
        <end position="236"/>
    </location>
</feature>
<feature type="transmembrane region" description="Helical" evidence="8">
    <location>
        <begin position="113"/>
        <end position="134"/>
    </location>
</feature>